<dbReference type="GO" id="GO:0003677">
    <property type="term" value="F:DNA binding"/>
    <property type="evidence" value="ECO:0007669"/>
    <property type="project" value="InterPro"/>
</dbReference>
<dbReference type="SUPFAM" id="SSF55234">
    <property type="entry name" value="Cyanase C-terminal domain"/>
    <property type="match status" value="1"/>
</dbReference>
<dbReference type="CDD" id="cd00559">
    <property type="entry name" value="Cyanase_C"/>
    <property type="match status" value="1"/>
</dbReference>
<dbReference type="EC" id="4.2.1.104" evidence="3"/>
<sequence length="161" mass="18792">MDRDSSSLHKNLTQEEYLEYLRATKNELKLSFADIAEKLGRDELYVAAFFFGQAKPDKNDRSKLQEIFQGKANNIDQYFGDHYYPSRGDLDPVPPKDPVLYRLYEAIMVYGRPIQSIIQEKFGDGIMSAIDFRGHVEKVEDPKGDRVKITFDGKFLPYRRW</sequence>
<feature type="domain" description="Cyanate lyase C-terminal" evidence="4">
    <location>
        <begin position="89"/>
        <end position="161"/>
    </location>
</feature>
<dbReference type="EMBL" id="CP118377">
    <property type="protein sequence ID" value="WFD43885.1"/>
    <property type="molecule type" value="Genomic_DNA"/>
</dbReference>
<evidence type="ECO:0000313" key="5">
    <source>
        <dbReference type="EMBL" id="WFD43885.1"/>
    </source>
</evidence>
<dbReference type="PANTHER" id="PTHR34186:SF2">
    <property type="entry name" value="CYANATE HYDRATASE"/>
    <property type="match status" value="1"/>
</dbReference>
<keyword evidence="6" id="KW-1185">Reference proteome</keyword>
<dbReference type="Proteomes" id="UP001214628">
    <property type="component" value="Chromosome 3"/>
</dbReference>
<dbReference type="PANTHER" id="PTHR34186">
    <property type="entry name" value="CYANATE HYDRATASE"/>
    <property type="match status" value="1"/>
</dbReference>
<dbReference type="NCBIfam" id="TIGR00673">
    <property type="entry name" value="cynS"/>
    <property type="match status" value="1"/>
</dbReference>
<proteinExistence type="inferred from homology"/>
<dbReference type="Gene3D" id="1.10.260.40">
    <property type="entry name" value="lambda repressor-like DNA-binding domains"/>
    <property type="match status" value="1"/>
</dbReference>
<dbReference type="NCBIfam" id="NF002773">
    <property type="entry name" value="PRK02866.1"/>
    <property type="match status" value="1"/>
</dbReference>
<dbReference type="InterPro" id="IPR003712">
    <property type="entry name" value="Cyanate_lyase_C"/>
</dbReference>
<name>A0AAF0F7N1_9BASI</name>
<evidence type="ECO:0000256" key="1">
    <source>
        <dbReference type="ARBA" id="ARBA00003561"/>
    </source>
</evidence>
<dbReference type="AlphaFoldDB" id="A0AAF0F7N1"/>
<dbReference type="HAMAP" id="MF_00535">
    <property type="entry name" value="Cyanate_hydrat"/>
    <property type="match status" value="1"/>
</dbReference>
<feature type="active site" evidence="3">
    <location>
        <position position="102"/>
    </location>
</feature>
<evidence type="ECO:0000259" key="4">
    <source>
        <dbReference type="SMART" id="SM01116"/>
    </source>
</evidence>
<feature type="active site" evidence="3">
    <location>
        <position position="105"/>
    </location>
</feature>
<evidence type="ECO:0000313" key="6">
    <source>
        <dbReference type="Proteomes" id="UP001214628"/>
    </source>
</evidence>
<comment type="function">
    <text evidence="1 3">Catalyzes the reaction of cyanate with bicarbonate to produce ammonia and carbon dioxide.</text>
</comment>
<dbReference type="Pfam" id="PF02560">
    <property type="entry name" value="Cyanate_lyase"/>
    <property type="match status" value="1"/>
</dbReference>
<dbReference type="GO" id="GO:0008824">
    <property type="term" value="F:cyanate hydratase activity"/>
    <property type="evidence" value="ECO:0007669"/>
    <property type="project" value="UniProtKB-UniRule"/>
</dbReference>
<accession>A0AAF0F7N1</accession>
<keyword evidence="2 3" id="KW-0456">Lyase</keyword>
<dbReference type="InterPro" id="IPR008076">
    <property type="entry name" value="Cyanase"/>
</dbReference>
<comment type="catalytic activity">
    <reaction evidence="3">
        <text>cyanate + hydrogencarbonate + 3 H(+) = NH4(+) + 2 CO2</text>
        <dbReference type="Rhea" id="RHEA:11120"/>
        <dbReference type="ChEBI" id="CHEBI:15378"/>
        <dbReference type="ChEBI" id="CHEBI:16526"/>
        <dbReference type="ChEBI" id="CHEBI:17544"/>
        <dbReference type="ChEBI" id="CHEBI:28938"/>
        <dbReference type="ChEBI" id="CHEBI:29195"/>
        <dbReference type="EC" id="4.2.1.104"/>
    </reaction>
</comment>
<dbReference type="InterPro" id="IPR010982">
    <property type="entry name" value="Lambda_DNA-bd_dom_sf"/>
</dbReference>
<dbReference type="PIRSF" id="PIRSF001263">
    <property type="entry name" value="Cyanate_hydratas"/>
    <property type="match status" value="1"/>
</dbReference>
<dbReference type="SMART" id="SM01116">
    <property type="entry name" value="Cyanate_lyase"/>
    <property type="match status" value="1"/>
</dbReference>
<evidence type="ECO:0000256" key="2">
    <source>
        <dbReference type="ARBA" id="ARBA00023239"/>
    </source>
</evidence>
<dbReference type="SUPFAM" id="SSF47413">
    <property type="entry name" value="lambda repressor-like DNA-binding domains"/>
    <property type="match status" value="1"/>
</dbReference>
<evidence type="ECO:0000256" key="3">
    <source>
        <dbReference type="HAMAP-Rule" id="MF_03139"/>
    </source>
</evidence>
<reference evidence="5" key="1">
    <citation type="submission" date="2023-02" db="EMBL/GenBank/DDBJ databases">
        <title>Mating type loci evolution in Malassezia.</title>
        <authorList>
            <person name="Coelho M.A."/>
        </authorList>
    </citation>
    <scope>NUCLEOTIDE SEQUENCE</scope>
    <source>
        <strain evidence="5">CBS 14136</strain>
    </source>
</reference>
<dbReference type="PRINTS" id="PR01693">
    <property type="entry name" value="CYANASE"/>
</dbReference>
<gene>
    <name evidence="3 5" type="primary">cyn1</name>
    <name evidence="5" type="ORF">MPSI1_002550</name>
</gene>
<organism evidence="5 6">
    <name type="scientific">Malassezia psittaci</name>
    <dbReference type="NCBI Taxonomy" id="1821823"/>
    <lineage>
        <taxon>Eukaryota</taxon>
        <taxon>Fungi</taxon>
        <taxon>Dikarya</taxon>
        <taxon>Basidiomycota</taxon>
        <taxon>Ustilaginomycotina</taxon>
        <taxon>Malasseziomycetes</taxon>
        <taxon>Malasseziales</taxon>
        <taxon>Malasseziaceae</taxon>
        <taxon>Malassezia</taxon>
    </lineage>
</organism>
<protein>
    <recommendedName>
        <fullName evidence="3">Cyanate hydratase</fullName>
        <shortName evidence="3">Cyanase</shortName>
        <ecNumber evidence="3">4.2.1.104</ecNumber>
    </recommendedName>
    <alternativeName>
        <fullName evidence="3">Cyanate hydrolase</fullName>
    </alternativeName>
    <alternativeName>
        <fullName evidence="3">Cyanate lyase</fullName>
    </alternativeName>
</protein>
<dbReference type="Gene3D" id="3.30.1160.10">
    <property type="entry name" value="Cyanate lyase, C-terminal domain"/>
    <property type="match status" value="1"/>
</dbReference>
<dbReference type="InterPro" id="IPR036581">
    <property type="entry name" value="Cyanate_lyase_C_sf"/>
</dbReference>
<feature type="active site" evidence="3">
    <location>
        <position position="128"/>
    </location>
</feature>
<comment type="similarity">
    <text evidence="3">Belongs to the cyanase family.</text>
</comment>